<evidence type="ECO:0000313" key="3">
    <source>
        <dbReference type="EMBL" id="OMP07955.1"/>
    </source>
</evidence>
<dbReference type="GO" id="GO:0006364">
    <property type="term" value="P:rRNA processing"/>
    <property type="evidence" value="ECO:0007669"/>
    <property type="project" value="InterPro"/>
</dbReference>
<proteinExistence type="predicted"/>
<gene>
    <name evidence="3" type="ORF">CCACVL1_01187</name>
</gene>
<evidence type="ECO:0000256" key="1">
    <source>
        <dbReference type="SAM" id="MobiDB-lite"/>
    </source>
</evidence>
<evidence type="ECO:0000313" key="4">
    <source>
        <dbReference type="Proteomes" id="UP000188268"/>
    </source>
</evidence>
<dbReference type="InterPro" id="IPR012920">
    <property type="entry name" value="rRNA_MeTfrase_SPB1-like_C"/>
</dbReference>
<feature type="region of interest" description="Disordered" evidence="1">
    <location>
        <begin position="1"/>
        <end position="33"/>
    </location>
</feature>
<sequence>MGAQFKEINARPAKKVAEAKARKKRIAMKKLEK</sequence>
<keyword evidence="4" id="KW-1185">Reference proteome</keyword>
<feature type="non-terminal residue" evidence="3">
    <location>
        <position position="33"/>
    </location>
</feature>
<name>A0A1R3KLI4_COCAP</name>
<dbReference type="GO" id="GO:0008168">
    <property type="term" value="F:methyltransferase activity"/>
    <property type="evidence" value="ECO:0007669"/>
    <property type="project" value="InterPro"/>
</dbReference>
<protein>
    <recommendedName>
        <fullName evidence="2">Ribosomal RNA methyltransferase SPB1-like C-terminal domain-containing protein</fullName>
    </recommendedName>
</protein>
<reference evidence="3 4" key="1">
    <citation type="submission" date="2013-09" db="EMBL/GenBank/DDBJ databases">
        <title>Corchorus capsularis genome sequencing.</title>
        <authorList>
            <person name="Alam M."/>
            <person name="Haque M.S."/>
            <person name="Islam M.S."/>
            <person name="Emdad E.M."/>
            <person name="Islam M.M."/>
            <person name="Ahmed B."/>
            <person name="Halim A."/>
            <person name="Hossen Q.M.M."/>
            <person name="Hossain M.Z."/>
            <person name="Ahmed R."/>
            <person name="Khan M.M."/>
            <person name="Islam R."/>
            <person name="Rashid M.M."/>
            <person name="Khan S.A."/>
            <person name="Rahman M.S."/>
            <person name="Alam M."/>
        </authorList>
    </citation>
    <scope>NUCLEOTIDE SEQUENCE [LARGE SCALE GENOMIC DNA]</scope>
    <source>
        <strain evidence="4">cv. CVL-1</strain>
        <tissue evidence="3">Whole seedling</tissue>
    </source>
</reference>
<dbReference type="Pfam" id="PF07780">
    <property type="entry name" value="Spb1_C"/>
    <property type="match status" value="1"/>
</dbReference>
<dbReference type="Gramene" id="OMP07955">
    <property type="protein sequence ID" value="OMP07955"/>
    <property type="gene ID" value="CCACVL1_01187"/>
</dbReference>
<feature type="compositionally biased region" description="Basic residues" evidence="1">
    <location>
        <begin position="21"/>
        <end position="33"/>
    </location>
</feature>
<organism evidence="3 4">
    <name type="scientific">Corchorus capsularis</name>
    <name type="common">Jute</name>
    <dbReference type="NCBI Taxonomy" id="210143"/>
    <lineage>
        <taxon>Eukaryota</taxon>
        <taxon>Viridiplantae</taxon>
        <taxon>Streptophyta</taxon>
        <taxon>Embryophyta</taxon>
        <taxon>Tracheophyta</taxon>
        <taxon>Spermatophyta</taxon>
        <taxon>Magnoliopsida</taxon>
        <taxon>eudicotyledons</taxon>
        <taxon>Gunneridae</taxon>
        <taxon>Pentapetalae</taxon>
        <taxon>rosids</taxon>
        <taxon>malvids</taxon>
        <taxon>Malvales</taxon>
        <taxon>Malvaceae</taxon>
        <taxon>Grewioideae</taxon>
        <taxon>Apeibeae</taxon>
        <taxon>Corchorus</taxon>
    </lineage>
</organism>
<dbReference type="GO" id="GO:0005634">
    <property type="term" value="C:nucleus"/>
    <property type="evidence" value="ECO:0007669"/>
    <property type="project" value="InterPro"/>
</dbReference>
<comment type="caution">
    <text evidence="3">The sequence shown here is derived from an EMBL/GenBank/DDBJ whole genome shotgun (WGS) entry which is preliminary data.</text>
</comment>
<dbReference type="AlphaFoldDB" id="A0A1R3KLI4"/>
<dbReference type="EMBL" id="AWWV01004105">
    <property type="protein sequence ID" value="OMP07955.1"/>
    <property type="molecule type" value="Genomic_DNA"/>
</dbReference>
<feature type="domain" description="Ribosomal RNA methyltransferase SPB1-like C-terminal" evidence="2">
    <location>
        <begin position="3"/>
        <end position="33"/>
    </location>
</feature>
<evidence type="ECO:0000259" key="2">
    <source>
        <dbReference type="Pfam" id="PF07780"/>
    </source>
</evidence>
<accession>A0A1R3KLI4</accession>
<dbReference type="Proteomes" id="UP000188268">
    <property type="component" value="Unassembled WGS sequence"/>
</dbReference>
<dbReference type="STRING" id="210143.A0A1R3KLI4"/>